<reference evidence="3" key="1">
    <citation type="journal article" date="2013" name="Nat. Genet.">
        <title>The draft genomes of soft-shell turtle and green sea turtle yield insights into the development and evolution of the turtle-specific body plan.</title>
        <authorList>
            <person name="Wang Z."/>
            <person name="Pascual-Anaya J."/>
            <person name="Zadissa A."/>
            <person name="Li W."/>
            <person name="Niimura Y."/>
            <person name="Huang Z."/>
            <person name="Li C."/>
            <person name="White S."/>
            <person name="Xiong Z."/>
            <person name="Fang D."/>
            <person name="Wang B."/>
            <person name="Ming Y."/>
            <person name="Chen Y."/>
            <person name="Zheng Y."/>
            <person name="Kuraku S."/>
            <person name="Pignatelli M."/>
            <person name="Herrero J."/>
            <person name="Beal K."/>
            <person name="Nozawa M."/>
            <person name="Li Q."/>
            <person name="Wang J."/>
            <person name="Zhang H."/>
            <person name="Yu L."/>
            <person name="Shigenobu S."/>
            <person name="Wang J."/>
            <person name="Liu J."/>
            <person name="Flicek P."/>
            <person name="Searle S."/>
            <person name="Wang J."/>
            <person name="Kuratani S."/>
            <person name="Yin Y."/>
            <person name="Aken B."/>
            <person name="Zhang G."/>
            <person name="Irie N."/>
        </authorList>
    </citation>
    <scope>NUCLEOTIDE SEQUENCE [LARGE SCALE GENOMIC DNA]</scope>
</reference>
<proteinExistence type="predicted"/>
<dbReference type="Proteomes" id="UP000031443">
    <property type="component" value="Unassembled WGS sequence"/>
</dbReference>
<organism evidence="2 3">
    <name type="scientific">Chelonia mydas</name>
    <name type="common">Green sea-turtle</name>
    <name type="synonym">Chelonia agassizi</name>
    <dbReference type="NCBI Taxonomy" id="8469"/>
    <lineage>
        <taxon>Eukaryota</taxon>
        <taxon>Metazoa</taxon>
        <taxon>Chordata</taxon>
        <taxon>Craniata</taxon>
        <taxon>Vertebrata</taxon>
        <taxon>Euteleostomi</taxon>
        <taxon>Archelosauria</taxon>
        <taxon>Testudinata</taxon>
        <taxon>Testudines</taxon>
        <taxon>Cryptodira</taxon>
        <taxon>Durocryptodira</taxon>
        <taxon>Americhelydia</taxon>
        <taxon>Chelonioidea</taxon>
        <taxon>Cheloniidae</taxon>
        <taxon>Chelonia</taxon>
    </lineage>
</organism>
<name>M7BDT6_CHEMY</name>
<dbReference type="FunFam" id="1.10.10.60:FF:000032">
    <property type="entry name" value="Zinc finger and SCAN domain-containing 20"/>
    <property type="match status" value="1"/>
</dbReference>
<gene>
    <name evidence="2" type="ORF">UY3_16561</name>
</gene>
<dbReference type="AlphaFoldDB" id="M7BDT6"/>
<dbReference type="InterPro" id="IPR044822">
    <property type="entry name" value="Myb_DNA-bind_4"/>
</dbReference>
<keyword evidence="3" id="KW-1185">Reference proteome</keyword>
<dbReference type="PANTHER" id="PTHR47595:SF1">
    <property type="entry name" value="MYB_SANT-LIKE DNA-BINDING DOMAIN-CONTAINING PROTEIN"/>
    <property type="match status" value="1"/>
</dbReference>
<dbReference type="Pfam" id="PF13837">
    <property type="entry name" value="Myb_DNA-bind_4"/>
    <property type="match status" value="1"/>
</dbReference>
<dbReference type="Gene3D" id="1.10.10.60">
    <property type="entry name" value="Homeodomain-like"/>
    <property type="match status" value="1"/>
</dbReference>
<dbReference type="EMBL" id="KB580885">
    <property type="protein sequence ID" value="EMP26362.1"/>
    <property type="molecule type" value="Genomic_DNA"/>
</dbReference>
<protein>
    <recommendedName>
        <fullName evidence="1">Myb/SANT-like DNA-binding domain-containing protein</fullName>
    </recommendedName>
</protein>
<sequence length="142" mass="16295">MQSQNCQRAPAWTEREVRDLIAVWGDKSVLAELVLSELHSKRRNANIFEKISKGMKHIGYNKDPQQCRMKIKELRQAYQKTREANGCSGSEPQTCRFYHELHAILGGAATLPQPCALTPSKEWQATRKRVLGARKMTTMRRL</sequence>
<dbReference type="PANTHER" id="PTHR47595">
    <property type="entry name" value="HEAT SHOCK 70 KDA PROTEIN 14"/>
    <property type="match status" value="1"/>
</dbReference>
<evidence type="ECO:0000259" key="1">
    <source>
        <dbReference type="Pfam" id="PF13837"/>
    </source>
</evidence>
<evidence type="ECO:0000313" key="2">
    <source>
        <dbReference type="EMBL" id="EMP26362.1"/>
    </source>
</evidence>
<accession>M7BDT6</accession>
<evidence type="ECO:0000313" key="3">
    <source>
        <dbReference type="Proteomes" id="UP000031443"/>
    </source>
</evidence>
<feature type="domain" description="Myb/SANT-like DNA-binding" evidence="1">
    <location>
        <begin position="11"/>
        <end position="104"/>
    </location>
</feature>